<name>A0ABP9ULL2_9BACT</name>
<dbReference type="Pfam" id="PF11325">
    <property type="entry name" value="DUF3127"/>
    <property type="match status" value="1"/>
</dbReference>
<dbReference type="Proteomes" id="UP001476282">
    <property type="component" value="Unassembled WGS sequence"/>
</dbReference>
<dbReference type="EMBL" id="BAABRI010000004">
    <property type="protein sequence ID" value="GAA5481596.1"/>
    <property type="molecule type" value="Genomic_DNA"/>
</dbReference>
<evidence type="ECO:0000256" key="1">
    <source>
        <dbReference type="SAM" id="MobiDB-lite"/>
    </source>
</evidence>
<organism evidence="2 3">
    <name type="scientific">Haloferula sargassicola</name>
    <dbReference type="NCBI Taxonomy" id="490096"/>
    <lineage>
        <taxon>Bacteria</taxon>
        <taxon>Pseudomonadati</taxon>
        <taxon>Verrucomicrobiota</taxon>
        <taxon>Verrucomicrobiia</taxon>
        <taxon>Verrucomicrobiales</taxon>
        <taxon>Verrucomicrobiaceae</taxon>
        <taxon>Haloferula</taxon>
    </lineage>
</organism>
<accession>A0ABP9ULL2</accession>
<evidence type="ECO:0008006" key="4">
    <source>
        <dbReference type="Google" id="ProtNLM"/>
    </source>
</evidence>
<feature type="compositionally biased region" description="Acidic residues" evidence="1">
    <location>
        <begin position="113"/>
        <end position="125"/>
    </location>
</feature>
<protein>
    <recommendedName>
        <fullName evidence="4">DUF3127 domain-containing protein</fullName>
    </recommendedName>
</protein>
<evidence type="ECO:0000313" key="2">
    <source>
        <dbReference type="EMBL" id="GAA5481596.1"/>
    </source>
</evidence>
<proteinExistence type="predicted"/>
<gene>
    <name evidence="2" type="ORF">Hsar01_00806</name>
</gene>
<feature type="compositionally biased region" description="Low complexity" evidence="1">
    <location>
        <begin position="95"/>
        <end position="108"/>
    </location>
</feature>
<keyword evidence="3" id="KW-1185">Reference proteome</keyword>
<feature type="region of interest" description="Disordered" evidence="1">
    <location>
        <begin position="87"/>
        <end position="125"/>
    </location>
</feature>
<sequence length="125" mass="13624">MAYELEGTVHKLYETQTFSSGFSKREFVVEVPDGNFTQHIKFEAVKDKAAILDGVSEGDTVKVTFDIRGNEYKDRFYVNLVAWKLEKSGDGGGSAPASSGSSAPTNSSLDAAFDNEPDESDDIPF</sequence>
<dbReference type="RefSeq" id="WP_353565748.1">
    <property type="nucleotide sequence ID" value="NZ_BAABRI010000004.1"/>
</dbReference>
<dbReference type="InterPro" id="IPR021474">
    <property type="entry name" value="DUF3127"/>
</dbReference>
<dbReference type="SUPFAM" id="SSF50249">
    <property type="entry name" value="Nucleic acid-binding proteins"/>
    <property type="match status" value="1"/>
</dbReference>
<dbReference type="InterPro" id="IPR012340">
    <property type="entry name" value="NA-bd_OB-fold"/>
</dbReference>
<reference evidence="2 3" key="1">
    <citation type="submission" date="2024-02" db="EMBL/GenBank/DDBJ databases">
        <title>Haloferula sargassicola NBRC 104335.</title>
        <authorList>
            <person name="Ichikawa N."/>
            <person name="Katano-Makiyama Y."/>
            <person name="Hidaka K."/>
        </authorList>
    </citation>
    <scope>NUCLEOTIDE SEQUENCE [LARGE SCALE GENOMIC DNA]</scope>
    <source>
        <strain evidence="2 3">NBRC 104335</strain>
    </source>
</reference>
<comment type="caution">
    <text evidence="2">The sequence shown here is derived from an EMBL/GenBank/DDBJ whole genome shotgun (WGS) entry which is preliminary data.</text>
</comment>
<evidence type="ECO:0000313" key="3">
    <source>
        <dbReference type="Proteomes" id="UP001476282"/>
    </source>
</evidence>